<dbReference type="AlphaFoldDB" id="A0A409Y524"/>
<protein>
    <recommendedName>
        <fullName evidence="5">Vacuolar import and degradation protein-domain-containing protein</fullName>
    </recommendedName>
</protein>
<feature type="region of interest" description="Disordered" evidence="2">
    <location>
        <begin position="315"/>
        <end position="365"/>
    </location>
</feature>
<feature type="compositionally biased region" description="Basic residues" evidence="2">
    <location>
        <begin position="339"/>
        <end position="348"/>
    </location>
</feature>
<keyword evidence="4" id="KW-1185">Reference proteome</keyword>
<dbReference type="Pfam" id="PF09783">
    <property type="entry name" value="Vac_ImportDeg"/>
    <property type="match status" value="1"/>
</dbReference>
<dbReference type="PANTHER" id="PTHR14534">
    <property type="entry name" value="VACUOLAR IMPORT AND DEGRADATION PROTEIN 24"/>
    <property type="match status" value="1"/>
</dbReference>
<dbReference type="EMBL" id="NHYE01001142">
    <property type="protein sequence ID" value="PPQ98144.1"/>
    <property type="molecule type" value="Genomic_DNA"/>
</dbReference>
<comment type="caution">
    <text evidence="3">The sequence shown here is derived from an EMBL/GenBank/DDBJ whole genome shotgun (WGS) entry which is preliminary data.</text>
</comment>
<dbReference type="InParanoid" id="A0A409Y524"/>
<sequence length="402" mass="45315">MPSEQHAQLSEPPSDPQVKVCSSCQSTLLDPAVSLVCMLCRDRPPEPRLRIDQDPRRHDLSSLSSSRRPQELPQVFDTDAAHQYHVPAPSYPKKPVLSSIQCNITSPALAPPPRHQSHFSPAVLAFESSPARQISSSTPGPSAPLAFPDPLTDVTRLRVRSRAHHCLYPGATFQGTQKSGRNSYDVNVTIVDVNFAASTLCGYLRIRGLTDDWPELTTYFDAEIIGSRYGFLTQNWGATQHEDLVHWSRFPAFKHIRQEAQRPHLTLDDRDRGVVFMRWKERFLVPDHRVQDINGASFAGFYYVCVDFNPPATPSSPTECAIDDSQLPLTPDSDDMPRFSRKSTRSRSRRDSSIRRRGPSIAPLNPHVATMSGFYYHQNSEPYQQLSLSHVPEYTSSSFEFR</sequence>
<accession>A0A409Y524</accession>
<evidence type="ECO:0000256" key="2">
    <source>
        <dbReference type="SAM" id="MobiDB-lite"/>
    </source>
</evidence>
<evidence type="ECO:0000256" key="1">
    <source>
        <dbReference type="ARBA" id="ARBA00061469"/>
    </source>
</evidence>
<dbReference type="InterPro" id="IPR018618">
    <property type="entry name" value="GID4/10-like"/>
</dbReference>
<dbReference type="Proteomes" id="UP000284706">
    <property type="component" value="Unassembled WGS sequence"/>
</dbReference>
<evidence type="ECO:0008006" key="5">
    <source>
        <dbReference type="Google" id="ProtNLM"/>
    </source>
</evidence>
<dbReference type="OrthoDB" id="62at2759"/>
<organism evidence="3 4">
    <name type="scientific">Gymnopilus dilepis</name>
    <dbReference type="NCBI Taxonomy" id="231916"/>
    <lineage>
        <taxon>Eukaryota</taxon>
        <taxon>Fungi</taxon>
        <taxon>Dikarya</taxon>
        <taxon>Basidiomycota</taxon>
        <taxon>Agaricomycotina</taxon>
        <taxon>Agaricomycetes</taxon>
        <taxon>Agaricomycetidae</taxon>
        <taxon>Agaricales</taxon>
        <taxon>Agaricineae</taxon>
        <taxon>Hymenogastraceae</taxon>
        <taxon>Gymnopilus</taxon>
    </lineage>
</organism>
<name>A0A409Y524_9AGAR</name>
<dbReference type="GO" id="GO:0005773">
    <property type="term" value="C:vacuole"/>
    <property type="evidence" value="ECO:0007669"/>
    <property type="project" value="GOC"/>
</dbReference>
<comment type="similarity">
    <text evidence="1">Belongs to the GID4/VID24 family.</text>
</comment>
<dbReference type="GO" id="GO:0006623">
    <property type="term" value="P:protein targeting to vacuole"/>
    <property type="evidence" value="ECO:0007669"/>
    <property type="project" value="TreeGrafter"/>
</dbReference>
<dbReference type="PANTHER" id="PTHR14534:SF3">
    <property type="entry name" value="GID COMPLEX SUBUNIT 4 HOMOLOG"/>
    <property type="match status" value="1"/>
</dbReference>
<evidence type="ECO:0000313" key="3">
    <source>
        <dbReference type="EMBL" id="PPQ98144.1"/>
    </source>
</evidence>
<reference evidence="3 4" key="1">
    <citation type="journal article" date="2018" name="Evol. Lett.">
        <title>Horizontal gene cluster transfer increased hallucinogenic mushroom diversity.</title>
        <authorList>
            <person name="Reynolds H.T."/>
            <person name="Vijayakumar V."/>
            <person name="Gluck-Thaler E."/>
            <person name="Korotkin H.B."/>
            <person name="Matheny P.B."/>
            <person name="Slot J.C."/>
        </authorList>
    </citation>
    <scope>NUCLEOTIDE SEQUENCE [LARGE SCALE GENOMIC DNA]</scope>
    <source>
        <strain evidence="3 4">SRW20</strain>
    </source>
</reference>
<proteinExistence type="inferred from homology"/>
<feature type="compositionally biased region" description="Basic and acidic residues" evidence="2">
    <location>
        <begin position="45"/>
        <end position="60"/>
    </location>
</feature>
<gene>
    <name evidence="3" type="ORF">CVT26_003188</name>
</gene>
<dbReference type="STRING" id="231916.A0A409Y524"/>
<dbReference type="GO" id="GO:0043161">
    <property type="term" value="P:proteasome-mediated ubiquitin-dependent protein catabolic process"/>
    <property type="evidence" value="ECO:0007669"/>
    <property type="project" value="TreeGrafter"/>
</dbReference>
<dbReference type="GO" id="GO:0007039">
    <property type="term" value="P:protein catabolic process in the vacuole"/>
    <property type="evidence" value="ECO:0007669"/>
    <property type="project" value="TreeGrafter"/>
</dbReference>
<dbReference type="GO" id="GO:0045721">
    <property type="term" value="P:negative regulation of gluconeogenesis"/>
    <property type="evidence" value="ECO:0007669"/>
    <property type="project" value="TreeGrafter"/>
</dbReference>
<evidence type="ECO:0000313" key="4">
    <source>
        <dbReference type="Proteomes" id="UP000284706"/>
    </source>
</evidence>
<feature type="region of interest" description="Disordered" evidence="2">
    <location>
        <begin position="45"/>
        <end position="71"/>
    </location>
</feature>
<dbReference type="GO" id="GO:0034657">
    <property type="term" value="C:GID complex"/>
    <property type="evidence" value="ECO:0007669"/>
    <property type="project" value="TreeGrafter"/>
</dbReference>